<feature type="region of interest" description="Disordered" evidence="1">
    <location>
        <begin position="411"/>
        <end position="457"/>
    </location>
</feature>
<dbReference type="InterPro" id="IPR018642">
    <property type="entry name" value="DUF2066"/>
</dbReference>
<name>A0A934QI82_9PROT</name>
<sequence>MPLVGALKRLLPLMAALVVLPGTLAAQEPLYTVKNVDVDATAQSATVARAQGLDRAHVKAFDRMIERLVLRSELKRVPDLSADRIANYLRDFEVFNERTSDVRYLAEVTFRFHPQSIRQFLKTNDIPFAETRSKPVVVLPVWGEGQDAVLWDNPWREAWANRAEQVGLVPLTVPLGDLGDIRTVSAGDALDKDREALDQIAERYGAEDVLVTQARLAGDPDAFTGSMQIITARIGTSEMERTLVDNIQQQRDEPLAAMLSRAANRVARDVEETWKRANLLDFDQRNQLQVEVPLDGLDRWVSVRARLDAVARVEGYAVTALTRTAARLKMTYYGERAQLALALKQNDLVLSRANADGSTTEVDTQNAGQNAEQGARAEGTGTLTSDGSLGPDRMGQAQDPNDWVLRAAEMRTAAADRTGQKPATRAPNARQPDARAPSANGRTGQATDAPAEQPAVQ</sequence>
<dbReference type="Proteomes" id="UP000778970">
    <property type="component" value="Unassembled WGS sequence"/>
</dbReference>
<feature type="chain" id="PRO_5037244470" evidence="2">
    <location>
        <begin position="26"/>
        <end position="457"/>
    </location>
</feature>
<keyword evidence="2" id="KW-0732">Signal</keyword>
<feature type="region of interest" description="Disordered" evidence="1">
    <location>
        <begin position="355"/>
        <end position="398"/>
    </location>
</feature>
<keyword evidence="4" id="KW-1185">Reference proteome</keyword>
<accession>A0A934QI82</accession>
<proteinExistence type="predicted"/>
<feature type="compositionally biased region" description="Polar residues" evidence="1">
    <location>
        <begin position="356"/>
        <end position="372"/>
    </location>
</feature>
<reference evidence="3" key="1">
    <citation type="submission" date="2017-08" db="EMBL/GenBank/DDBJ databases">
        <authorList>
            <person name="Imhoff J.F."/>
            <person name="Rahn T."/>
            <person name="Kuenzel S."/>
            <person name="Neulinger S.C."/>
        </authorList>
    </citation>
    <scope>NUCLEOTIDE SEQUENCE</scope>
    <source>
        <strain evidence="3">DSM 9154</strain>
    </source>
</reference>
<gene>
    <name evidence="3" type="ORF">CKO21_09695</name>
</gene>
<dbReference type="Pfam" id="PF09839">
    <property type="entry name" value="DUF2066"/>
    <property type="match status" value="1"/>
</dbReference>
<protein>
    <submittedName>
        <fullName evidence="3">DUF2066 domain-containing protein</fullName>
    </submittedName>
</protein>
<feature type="signal peptide" evidence="2">
    <location>
        <begin position="1"/>
        <end position="25"/>
    </location>
</feature>
<reference evidence="3" key="2">
    <citation type="journal article" date="2020" name="Microorganisms">
        <title>Osmotic Adaptation and Compatible Solute Biosynthesis of Phototrophic Bacteria as Revealed from Genome Analyses.</title>
        <authorList>
            <person name="Imhoff J.F."/>
            <person name="Rahn T."/>
            <person name="Kunzel S."/>
            <person name="Keller A."/>
            <person name="Neulinger S.C."/>
        </authorList>
    </citation>
    <scope>NUCLEOTIDE SEQUENCE</scope>
    <source>
        <strain evidence="3">DSM 9154</strain>
    </source>
</reference>
<organism evidence="3 4">
    <name type="scientific">Rhodovibrio salinarum</name>
    <dbReference type="NCBI Taxonomy" id="1087"/>
    <lineage>
        <taxon>Bacteria</taxon>
        <taxon>Pseudomonadati</taxon>
        <taxon>Pseudomonadota</taxon>
        <taxon>Alphaproteobacteria</taxon>
        <taxon>Rhodospirillales</taxon>
        <taxon>Rhodovibrionaceae</taxon>
        <taxon>Rhodovibrio</taxon>
    </lineage>
</organism>
<dbReference type="EMBL" id="NRRE01000026">
    <property type="protein sequence ID" value="MBK1697516.1"/>
    <property type="molecule type" value="Genomic_DNA"/>
</dbReference>
<evidence type="ECO:0000256" key="1">
    <source>
        <dbReference type="SAM" id="MobiDB-lite"/>
    </source>
</evidence>
<dbReference type="AlphaFoldDB" id="A0A934QI82"/>
<comment type="caution">
    <text evidence="3">The sequence shown here is derived from an EMBL/GenBank/DDBJ whole genome shotgun (WGS) entry which is preliminary data.</text>
</comment>
<evidence type="ECO:0000313" key="3">
    <source>
        <dbReference type="EMBL" id="MBK1697516.1"/>
    </source>
</evidence>
<feature type="compositionally biased region" description="Low complexity" evidence="1">
    <location>
        <begin position="379"/>
        <end position="390"/>
    </location>
</feature>
<evidence type="ECO:0000256" key="2">
    <source>
        <dbReference type="SAM" id="SignalP"/>
    </source>
</evidence>
<dbReference type="RefSeq" id="WP_027289222.1">
    <property type="nucleotide sequence ID" value="NZ_NRRE01000026.1"/>
</dbReference>
<evidence type="ECO:0000313" key="4">
    <source>
        <dbReference type="Proteomes" id="UP000778970"/>
    </source>
</evidence>